<dbReference type="SUPFAM" id="SSF52172">
    <property type="entry name" value="CheY-like"/>
    <property type="match status" value="1"/>
</dbReference>
<sequence>MDTSIKILIVDDFATMRRILKNILKQIGFKNILEADDGTTALEVLDRQSVDLIISDWNMPKMTGLELLKSVRASDRYKKTPFLMVTAEAQKQNVIEAVQAGVSNYVVKPFTAEAISEKLTKILK</sequence>
<organism evidence="3 4">
    <name type="scientific">Desulforapulum autotrophicum (strain ATCC 43914 / DSM 3382 / VKM B-1955 / HRM2)</name>
    <name type="common">Desulfobacterium autotrophicum</name>
    <dbReference type="NCBI Taxonomy" id="177437"/>
    <lineage>
        <taxon>Bacteria</taxon>
        <taxon>Pseudomonadati</taxon>
        <taxon>Thermodesulfobacteriota</taxon>
        <taxon>Desulfobacteria</taxon>
        <taxon>Desulfobacterales</taxon>
        <taxon>Desulfobacteraceae</taxon>
        <taxon>Desulforapulum</taxon>
    </lineage>
</organism>
<dbReference type="SMART" id="SM00448">
    <property type="entry name" value="REC"/>
    <property type="match status" value="1"/>
</dbReference>
<evidence type="ECO:0000313" key="3">
    <source>
        <dbReference type="EMBL" id="ACN16794.1"/>
    </source>
</evidence>
<dbReference type="PANTHER" id="PTHR43228:SF1">
    <property type="entry name" value="TWO-COMPONENT RESPONSE REGULATOR ARR22"/>
    <property type="match status" value="1"/>
</dbReference>
<dbReference type="InterPro" id="IPR052048">
    <property type="entry name" value="ST_Response_Regulator"/>
</dbReference>
<feature type="modified residue" description="4-aspartylphosphate" evidence="1">
    <location>
        <position position="56"/>
    </location>
</feature>
<keyword evidence="1" id="KW-0597">Phosphoprotein</keyword>
<dbReference type="EMBL" id="CP001087">
    <property type="protein sequence ID" value="ACN16794.1"/>
    <property type="molecule type" value="Genomic_DNA"/>
</dbReference>
<dbReference type="PANTHER" id="PTHR43228">
    <property type="entry name" value="TWO-COMPONENT RESPONSE REGULATOR"/>
    <property type="match status" value="1"/>
</dbReference>
<name>C0QAL1_DESAH</name>
<accession>C0QAL1</accession>
<evidence type="ECO:0000256" key="1">
    <source>
        <dbReference type="PROSITE-ProRule" id="PRU00169"/>
    </source>
</evidence>
<protein>
    <submittedName>
        <fullName evidence="3">CheY</fullName>
    </submittedName>
</protein>
<dbReference type="STRING" id="177437.HRM2_37360"/>
<dbReference type="InterPro" id="IPR001789">
    <property type="entry name" value="Sig_transdc_resp-reg_receiver"/>
</dbReference>
<dbReference type="InterPro" id="IPR011006">
    <property type="entry name" value="CheY-like_superfamily"/>
</dbReference>
<dbReference type="RefSeq" id="WP_015905540.1">
    <property type="nucleotide sequence ID" value="NC_012108.1"/>
</dbReference>
<evidence type="ECO:0000313" key="4">
    <source>
        <dbReference type="Proteomes" id="UP000000442"/>
    </source>
</evidence>
<dbReference type="HOGENOM" id="CLU_000445_69_12_7"/>
<dbReference type="Pfam" id="PF00072">
    <property type="entry name" value="Response_reg"/>
    <property type="match status" value="1"/>
</dbReference>
<dbReference type="Gene3D" id="3.40.50.2300">
    <property type="match status" value="1"/>
</dbReference>
<dbReference type="OrthoDB" id="9786548at2"/>
<evidence type="ECO:0000259" key="2">
    <source>
        <dbReference type="PROSITE" id="PS50110"/>
    </source>
</evidence>
<dbReference type="AlphaFoldDB" id="C0QAL1"/>
<reference evidence="3 4" key="1">
    <citation type="journal article" date="2009" name="Environ. Microbiol.">
        <title>Genome sequence of Desulfobacterium autotrophicum HRM2, a marine sulfate reducer oxidizing organic carbon completely to carbon dioxide.</title>
        <authorList>
            <person name="Strittmatter A.W."/>
            <person name="Liesegang H."/>
            <person name="Rabus R."/>
            <person name="Decker I."/>
            <person name="Amann J."/>
            <person name="Andres S."/>
            <person name="Henne A."/>
            <person name="Fricke W.F."/>
            <person name="Martinez-Arias R."/>
            <person name="Bartels D."/>
            <person name="Goesmann A."/>
            <person name="Krause L."/>
            <person name="Puehler A."/>
            <person name="Klenk H.P."/>
            <person name="Richter M."/>
            <person name="Schuler M."/>
            <person name="Gloeckner F.O."/>
            <person name="Meyerdierks A."/>
            <person name="Gottschalk G."/>
            <person name="Amann R."/>
        </authorList>
    </citation>
    <scope>NUCLEOTIDE SEQUENCE [LARGE SCALE GENOMIC DNA]</scope>
    <source>
        <strain evidence="4">ATCC 43914 / DSM 3382 / HRM2</strain>
    </source>
</reference>
<dbReference type="PROSITE" id="PS50110">
    <property type="entry name" value="RESPONSE_REGULATORY"/>
    <property type="match status" value="1"/>
</dbReference>
<dbReference type="CDD" id="cd19923">
    <property type="entry name" value="REC_CheY_CheY3"/>
    <property type="match status" value="1"/>
</dbReference>
<gene>
    <name evidence="3" type="primary">cheY</name>
    <name evidence="3" type="ordered locus">HRM2_37360</name>
</gene>
<dbReference type="eggNOG" id="COG0745">
    <property type="taxonomic scope" value="Bacteria"/>
</dbReference>
<dbReference type="GO" id="GO:0000160">
    <property type="term" value="P:phosphorelay signal transduction system"/>
    <property type="evidence" value="ECO:0007669"/>
    <property type="project" value="InterPro"/>
</dbReference>
<feature type="domain" description="Response regulatory" evidence="2">
    <location>
        <begin position="6"/>
        <end position="123"/>
    </location>
</feature>
<dbReference type="KEGG" id="dat:HRM2_37360"/>
<keyword evidence="4" id="KW-1185">Reference proteome</keyword>
<proteinExistence type="predicted"/>
<dbReference type="Proteomes" id="UP000000442">
    <property type="component" value="Chromosome"/>
</dbReference>